<feature type="transmembrane region" description="Helical" evidence="8">
    <location>
        <begin position="336"/>
        <end position="357"/>
    </location>
</feature>
<dbReference type="EMBL" id="LEKT01000002">
    <property type="protein sequence ID" value="KMO87803.1"/>
    <property type="molecule type" value="Genomic_DNA"/>
</dbReference>
<comment type="caution">
    <text evidence="9">The sequence shown here is derived from an EMBL/GenBank/DDBJ whole genome shotgun (WGS) entry which is preliminary data.</text>
</comment>
<feature type="transmembrane region" description="Helical" evidence="8">
    <location>
        <begin position="41"/>
        <end position="59"/>
    </location>
</feature>
<dbReference type="InterPro" id="IPR018227">
    <property type="entry name" value="Amino_acid_transport_2"/>
</dbReference>
<gene>
    <name evidence="9" type="ORF">AB840_00825</name>
</gene>
<dbReference type="PANTHER" id="PTHR35334">
    <property type="entry name" value="SERINE TRANSPORTER"/>
    <property type="match status" value="1"/>
</dbReference>
<keyword evidence="6 8" id="KW-1133">Transmembrane helix</keyword>
<evidence type="ECO:0000256" key="3">
    <source>
        <dbReference type="ARBA" id="ARBA00022475"/>
    </source>
</evidence>
<feature type="transmembrane region" description="Helical" evidence="8">
    <location>
        <begin position="294"/>
        <end position="315"/>
    </location>
</feature>
<dbReference type="Proteomes" id="UP000036503">
    <property type="component" value="Unassembled WGS sequence"/>
</dbReference>
<feature type="transmembrane region" description="Helical" evidence="8">
    <location>
        <begin position="130"/>
        <end position="150"/>
    </location>
</feature>
<keyword evidence="3" id="KW-1003">Cell membrane</keyword>
<evidence type="ECO:0000256" key="5">
    <source>
        <dbReference type="ARBA" id="ARBA00022692"/>
    </source>
</evidence>
<reference evidence="9 10" key="1">
    <citation type="submission" date="2015-06" db="EMBL/GenBank/DDBJ databases">
        <title>Draft genome sequence of beer spoilage bacterium Megasphaera cerevisiae type strain 20462.</title>
        <authorList>
            <person name="Kutumbaka K."/>
            <person name="Pasmowitz J."/>
            <person name="Mategko J."/>
            <person name="Reyes D."/>
            <person name="Friedrich A."/>
            <person name="Han S."/>
            <person name="Martens-Habbena W."/>
            <person name="Neal-McKinney J."/>
            <person name="Janagama H.K."/>
            <person name="Nadala C."/>
            <person name="Samadpour M."/>
        </authorList>
    </citation>
    <scope>NUCLEOTIDE SEQUENCE [LARGE SCALE GENOMIC DNA]</scope>
    <source>
        <strain evidence="9 10">DSM 20462</strain>
    </source>
</reference>
<evidence type="ECO:0000256" key="6">
    <source>
        <dbReference type="ARBA" id="ARBA00022989"/>
    </source>
</evidence>
<evidence type="ECO:0000256" key="8">
    <source>
        <dbReference type="SAM" id="Phobius"/>
    </source>
</evidence>
<accession>A0A0J6WZV5</accession>
<feature type="transmembrane region" description="Helical" evidence="8">
    <location>
        <begin position="90"/>
        <end position="110"/>
    </location>
</feature>
<keyword evidence="5 8" id="KW-0812">Transmembrane</keyword>
<dbReference type="PATRIC" id="fig|1122219.3.peg.183"/>
<dbReference type="InParanoid" id="A0A0J6WZV5"/>
<feature type="transmembrane region" description="Helical" evidence="8">
    <location>
        <begin position="363"/>
        <end position="387"/>
    </location>
</feature>
<dbReference type="STRING" id="39029.BSR42_07520"/>
<dbReference type="AlphaFoldDB" id="A0A0J6WZV5"/>
<dbReference type="GO" id="GO:0003333">
    <property type="term" value="P:amino acid transmembrane transport"/>
    <property type="evidence" value="ECO:0007669"/>
    <property type="project" value="InterPro"/>
</dbReference>
<dbReference type="PANTHER" id="PTHR35334:SF4">
    <property type="entry name" value="SERINE TRANSPORTER-RELATED"/>
    <property type="match status" value="1"/>
</dbReference>
<evidence type="ECO:0000256" key="1">
    <source>
        <dbReference type="ARBA" id="ARBA00004429"/>
    </source>
</evidence>
<name>A0A0J6WZV5_9FIRM</name>
<feature type="transmembrane region" description="Helical" evidence="8">
    <location>
        <begin position="12"/>
        <end position="35"/>
    </location>
</feature>
<organism evidence="9 10">
    <name type="scientific">Megasphaera cerevisiae DSM 20462</name>
    <dbReference type="NCBI Taxonomy" id="1122219"/>
    <lineage>
        <taxon>Bacteria</taxon>
        <taxon>Bacillati</taxon>
        <taxon>Bacillota</taxon>
        <taxon>Negativicutes</taxon>
        <taxon>Veillonellales</taxon>
        <taxon>Veillonellaceae</taxon>
        <taxon>Megasphaera</taxon>
    </lineage>
</organism>
<dbReference type="Gene3D" id="1.20.1740.10">
    <property type="entry name" value="Amino acid/polyamine transporter I"/>
    <property type="match status" value="1"/>
</dbReference>
<comment type="subcellular location">
    <subcellularLocation>
        <location evidence="1">Cell inner membrane</location>
        <topology evidence="1">Multi-pass membrane protein</topology>
    </subcellularLocation>
</comment>
<protein>
    <submittedName>
        <fullName evidence="9">Membrane protein</fullName>
    </submittedName>
</protein>
<dbReference type="GO" id="GO:0005886">
    <property type="term" value="C:plasma membrane"/>
    <property type="evidence" value="ECO:0007669"/>
    <property type="project" value="UniProtKB-SubCell"/>
</dbReference>
<evidence type="ECO:0000256" key="2">
    <source>
        <dbReference type="ARBA" id="ARBA00022448"/>
    </source>
</evidence>
<keyword evidence="4" id="KW-0997">Cell inner membrane</keyword>
<sequence length="419" mass="46668">MSVAEWREATRFTGIDLGWIIMCIGMSLGAGIVFLPIQVGLSGLLIFILVAVVGYPIAYQHQKLYLNVLAEAPKCEDFAGIISGYLGKNWGFFLGILYFVFTTILIFLYSTALTNDSASFLVTFGITDTLLSTNIFYGLAIICCLVLVASQGEKLLMKVSSGMVFTKAFVIAALGIMMFPMWNMANILIPPDAMYIVKQFIIMLPFIAMSIEFFVGLGPVVIYFRSQTENKVVAHYRSMRIYNTAYFFLIGLVIFYTVSFNLAINHGQAVQAYTANISALALAAQSMDGAFIKIFNLILNLFAVVTAYFAMFLSFRDACIGIVVNVLRRVMPEDRINRRFITYGISIFCILICWGVIVCNAPVLSFTPILGCLIGIIACFLPVWLVIKLDIFKKYRTWQLIPIIAMGIVLFISPFIAFS</sequence>
<keyword evidence="2" id="KW-0813">Transport</keyword>
<evidence type="ECO:0000313" key="9">
    <source>
        <dbReference type="EMBL" id="KMO87803.1"/>
    </source>
</evidence>
<feature type="transmembrane region" description="Helical" evidence="8">
    <location>
        <begin position="399"/>
        <end position="418"/>
    </location>
</feature>
<feature type="transmembrane region" description="Helical" evidence="8">
    <location>
        <begin position="245"/>
        <end position="264"/>
    </location>
</feature>
<evidence type="ECO:0000313" key="10">
    <source>
        <dbReference type="Proteomes" id="UP000036503"/>
    </source>
</evidence>
<feature type="transmembrane region" description="Helical" evidence="8">
    <location>
        <begin position="162"/>
        <end position="182"/>
    </location>
</feature>
<evidence type="ECO:0000256" key="4">
    <source>
        <dbReference type="ARBA" id="ARBA00022519"/>
    </source>
</evidence>
<evidence type="ECO:0000256" key="7">
    <source>
        <dbReference type="ARBA" id="ARBA00023136"/>
    </source>
</evidence>
<feature type="transmembrane region" description="Helical" evidence="8">
    <location>
        <begin position="202"/>
        <end position="224"/>
    </location>
</feature>
<proteinExistence type="predicted"/>
<keyword evidence="7 8" id="KW-0472">Membrane</keyword>
<keyword evidence="10" id="KW-1185">Reference proteome</keyword>